<dbReference type="SUPFAM" id="SSF52058">
    <property type="entry name" value="L domain-like"/>
    <property type="match status" value="1"/>
</dbReference>
<dbReference type="Gene3D" id="3.80.10.10">
    <property type="entry name" value="Ribonuclease Inhibitor"/>
    <property type="match status" value="1"/>
</dbReference>
<proteinExistence type="predicted"/>
<accession>A0ABM1E981</accession>
<keyword evidence="5" id="KW-1185">Reference proteome</keyword>
<dbReference type="PANTHER" id="PTHR24373:SF275">
    <property type="entry name" value="TIR DOMAIN-CONTAINING PROTEIN"/>
    <property type="match status" value="1"/>
</dbReference>
<dbReference type="PANTHER" id="PTHR24373">
    <property type="entry name" value="SLIT RELATED LEUCINE-RICH REPEAT NEURONAL PROTEIN"/>
    <property type="match status" value="1"/>
</dbReference>
<dbReference type="InterPro" id="IPR003591">
    <property type="entry name" value="Leu-rich_rpt_typical-subtyp"/>
</dbReference>
<dbReference type="InterPro" id="IPR001611">
    <property type="entry name" value="Leu-rich_rpt"/>
</dbReference>
<dbReference type="Proteomes" id="UP000695022">
    <property type="component" value="Unplaced"/>
</dbReference>
<evidence type="ECO:0000256" key="3">
    <source>
        <dbReference type="ARBA" id="ARBA00022737"/>
    </source>
</evidence>
<protein>
    <submittedName>
        <fullName evidence="6">Leucine-rich repeat-containing G-protein coupled receptor 5-like</fullName>
    </submittedName>
</protein>
<evidence type="ECO:0000256" key="2">
    <source>
        <dbReference type="ARBA" id="ARBA00022729"/>
    </source>
</evidence>
<keyword evidence="2 4" id="KW-0732">Signal</keyword>
<dbReference type="SMART" id="SM00369">
    <property type="entry name" value="LRR_TYP"/>
    <property type="match status" value="4"/>
</dbReference>
<feature type="signal peptide" evidence="4">
    <location>
        <begin position="1"/>
        <end position="21"/>
    </location>
</feature>
<keyword evidence="3" id="KW-0677">Repeat</keyword>
<dbReference type="GeneID" id="106810015"/>
<evidence type="ECO:0000313" key="6">
    <source>
        <dbReference type="RefSeq" id="XP_014668752.1"/>
    </source>
</evidence>
<sequence length="243" mass="26681">MSPYISLLLLLLLALFGSSQAGCPDTPAEPGPCSCVDASGFEAIYIICSSGTLQEVMAAVRDVNMEIFELQITGVEMATLPHDAFAGVSIRRMSLPGNKIRRITAHAFRGLEDSLEFLSLYDNELTSMPTKALASLHSLCGLDVGRNRLDFSNPALFNGLNTLEFVSLRDSYLTAVPADALASLVGLNDLDLGMNSITDVDVESFGALRQQLLTLRLYGNRWVLKFTKYITQRVKLREYFTTK</sequence>
<evidence type="ECO:0000313" key="5">
    <source>
        <dbReference type="Proteomes" id="UP000695022"/>
    </source>
</evidence>
<name>A0ABM1E981_PRICU</name>
<gene>
    <name evidence="6" type="primary">LOC106810015</name>
</gene>
<feature type="chain" id="PRO_5045710465" evidence="4">
    <location>
        <begin position="22"/>
        <end position="243"/>
    </location>
</feature>
<evidence type="ECO:0000256" key="1">
    <source>
        <dbReference type="ARBA" id="ARBA00022614"/>
    </source>
</evidence>
<dbReference type="Pfam" id="PF13855">
    <property type="entry name" value="LRR_8"/>
    <property type="match status" value="1"/>
</dbReference>
<organism evidence="5 6">
    <name type="scientific">Priapulus caudatus</name>
    <name type="common">Priapulid worm</name>
    <dbReference type="NCBI Taxonomy" id="37621"/>
    <lineage>
        <taxon>Eukaryota</taxon>
        <taxon>Metazoa</taxon>
        <taxon>Ecdysozoa</taxon>
        <taxon>Scalidophora</taxon>
        <taxon>Priapulida</taxon>
        <taxon>Priapulimorpha</taxon>
        <taxon>Priapulimorphida</taxon>
        <taxon>Priapulidae</taxon>
        <taxon>Priapulus</taxon>
    </lineage>
</organism>
<evidence type="ECO:0000256" key="4">
    <source>
        <dbReference type="SAM" id="SignalP"/>
    </source>
</evidence>
<dbReference type="InterPro" id="IPR050328">
    <property type="entry name" value="Dev_Immune_Receptor"/>
</dbReference>
<keyword evidence="1" id="KW-0433">Leucine-rich repeat</keyword>
<reference evidence="6" key="1">
    <citation type="submission" date="2025-08" db="UniProtKB">
        <authorList>
            <consortium name="RefSeq"/>
        </authorList>
    </citation>
    <scope>IDENTIFICATION</scope>
</reference>
<dbReference type="InterPro" id="IPR032675">
    <property type="entry name" value="LRR_dom_sf"/>
</dbReference>
<dbReference type="RefSeq" id="XP_014668752.1">
    <property type="nucleotide sequence ID" value="XM_014813266.1"/>
</dbReference>